<accession>Q1KUV4</accession>
<sequence length="240" mass="26376">MADPSTGAPDDPYHDPYDGPFTEEELFNVISDLNPSLVDLSLSDPVVDVNPPPASMEAGNAHNPRELEAMTDPRGSDNDQTLSWMNIGQLGRENVGEGNKLGEGSTLEASSWEMSNDRSNCYEAGETSMPASVRRTSSEDVFVCSCCQLLREFIHTNGQQITRLEVHGRIGKICHANLEVQPDAATSEEYQYHTFQLSLSISPVPDNNVNMDGDSVLKSYFLRFLIQLTSAVSMSKATRK</sequence>
<dbReference type="EMBL" id="DQ415920">
    <property type="protein sequence ID" value="ABD96882.1"/>
    <property type="molecule type" value="Genomic_DNA"/>
</dbReference>
<dbReference type="AlphaFoldDB" id="Q1KUV4"/>
<evidence type="ECO:0000313" key="2">
    <source>
        <dbReference type="EMBL" id="ABD96882.1"/>
    </source>
</evidence>
<organism evidence="2">
    <name type="scientific">Tarenaya spinosa</name>
    <dbReference type="NCBI Taxonomy" id="228870"/>
    <lineage>
        <taxon>Eukaryota</taxon>
        <taxon>Viridiplantae</taxon>
        <taxon>Streptophyta</taxon>
        <taxon>Embryophyta</taxon>
        <taxon>Tracheophyta</taxon>
        <taxon>Spermatophyta</taxon>
        <taxon>Magnoliopsida</taxon>
        <taxon>eudicotyledons</taxon>
        <taxon>Gunneridae</taxon>
        <taxon>Pentapetalae</taxon>
        <taxon>rosids</taxon>
        <taxon>malvids</taxon>
        <taxon>Brassicales</taxon>
        <taxon>Cleomaceae</taxon>
        <taxon>New World clade</taxon>
        <taxon>Tarenaya</taxon>
    </lineage>
</organism>
<name>Q1KUV4_9ROSI</name>
<proteinExistence type="predicted"/>
<reference evidence="2" key="1">
    <citation type="journal article" date="2006" name="Plant Cell">
        <title>Independent ancient polyploidy events in the sister families Brassicaceae and Cleomaceae.</title>
        <authorList>
            <person name="Schranz M.E."/>
            <person name="Mitchell-Olds T."/>
        </authorList>
    </citation>
    <scope>NUCLEOTIDE SEQUENCE</scope>
</reference>
<feature type="region of interest" description="Disordered" evidence="1">
    <location>
        <begin position="1"/>
        <end position="21"/>
    </location>
</feature>
<evidence type="ECO:0000256" key="1">
    <source>
        <dbReference type="SAM" id="MobiDB-lite"/>
    </source>
</evidence>
<protein>
    <submittedName>
        <fullName evidence="2">Uncharacterized protein</fullName>
    </submittedName>
</protein>